<dbReference type="RefSeq" id="WP_192595008.1">
    <property type="nucleotide sequence ID" value="NZ_BAAALJ010000006.1"/>
</dbReference>
<feature type="modified residue" description="4-aspartylphosphate" evidence="5">
    <location>
        <position position="54"/>
    </location>
</feature>
<evidence type="ECO:0000256" key="4">
    <source>
        <dbReference type="ARBA" id="ARBA00023163"/>
    </source>
</evidence>
<name>A0ABR9JDB5_9MICC</name>
<accession>A0ABR9JDB5</accession>
<organism evidence="8 9">
    <name type="scientific">Nesterenkonia lutea</name>
    <dbReference type="NCBI Taxonomy" id="272919"/>
    <lineage>
        <taxon>Bacteria</taxon>
        <taxon>Bacillati</taxon>
        <taxon>Actinomycetota</taxon>
        <taxon>Actinomycetes</taxon>
        <taxon>Micrococcales</taxon>
        <taxon>Micrococcaceae</taxon>
        <taxon>Nesterenkonia</taxon>
    </lineage>
</organism>
<dbReference type="EMBL" id="JADBED010000001">
    <property type="protein sequence ID" value="MBE1523925.1"/>
    <property type="molecule type" value="Genomic_DNA"/>
</dbReference>
<dbReference type="Pfam" id="PF00072">
    <property type="entry name" value="Response_reg"/>
    <property type="match status" value="1"/>
</dbReference>
<dbReference type="CDD" id="cd06170">
    <property type="entry name" value="LuxR_C_like"/>
    <property type="match status" value="1"/>
</dbReference>
<dbReference type="PROSITE" id="PS00622">
    <property type="entry name" value="HTH_LUXR_1"/>
    <property type="match status" value="1"/>
</dbReference>
<dbReference type="PANTHER" id="PTHR43214:SF24">
    <property type="entry name" value="TRANSCRIPTIONAL REGULATORY PROTEIN NARL-RELATED"/>
    <property type="match status" value="1"/>
</dbReference>
<keyword evidence="1 5" id="KW-0597">Phosphoprotein</keyword>
<dbReference type="Gene3D" id="3.40.50.2300">
    <property type="match status" value="1"/>
</dbReference>
<dbReference type="Proteomes" id="UP000643525">
    <property type="component" value="Unassembled WGS sequence"/>
</dbReference>
<evidence type="ECO:0000259" key="6">
    <source>
        <dbReference type="PROSITE" id="PS50043"/>
    </source>
</evidence>
<dbReference type="InterPro" id="IPR001789">
    <property type="entry name" value="Sig_transdc_resp-reg_receiver"/>
</dbReference>
<dbReference type="PRINTS" id="PR00038">
    <property type="entry name" value="HTHLUXR"/>
</dbReference>
<evidence type="ECO:0000256" key="1">
    <source>
        <dbReference type="ARBA" id="ARBA00022553"/>
    </source>
</evidence>
<dbReference type="Pfam" id="PF00196">
    <property type="entry name" value="GerE"/>
    <property type="match status" value="1"/>
</dbReference>
<feature type="domain" description="HTH luxR-type" evidence="6">
    <location>
        <begin position="148"/>
        <end position="213"/>
    </location>
</feature>
<evidence type="ECO:0000259" key="7">
    <source>
        <dbReference type="PROSITE" id="PS50110"/>
    </source>
</evidence>
<dbReference type="InterPro" id="IPR039420">
    <property type="entry name" value="WalR-like"/>
</dbReference>
<dbReference type="GO" id="GO:0003677">
    <property type="term" value="F:DNA binding"/>
    <property type="evidence" value="ECO:0007669"/>
    <property type="project" value="UniProtKB-KW"/>
</dbReference>
<keyword evidence="4" id="KW-0804">Transcription</keyword>
<evidence type="ECO:0000256" key="2">
    <source>
        <dbReference type="ARBA" id="ARBA00023015"/>
    </source>
</evidence>
<dbReference type="InterPro" id="IPR011006">
    <property type="entry name" value="CheY-like_superfamily"/>
</dbReference>
<dbReference type="InterPro" id="IPR058245">
    <property type="entry name" value="NreC/VraR/RcsB-like_REC"/>
</dbReference>
<sequence>MITVLIVDDQPVVRAGLAVVLDAEPDLQVLGQAADGAEAVRLTAQRQPDVVCMDVRMPGMDGITATREITGSGSGAKVLILTTFDIDEDVFAALEAGAAGFLLKGAEESVIADAIRSVAAGAGTLDQRITHKVITEFAHRRGSGHGGAAPELSTLTPRETEVLRLITQGLSNAEIAQSLFVEVTTVKYHVQSILMKTQSRDRLQAAIWGLRQGLTA</sequence>
<feature type="domain" description="Response regulatory" evidence="7">
    <location>
        <begin position="3"/>
        <end position="119"/>
    </location>
</feature>
<proteinExistence type="predicted"/>
<dbReference type="SMART" id="SM00421">
    <property type="entry name" value="HTH_LUXR"/>
    <property type="match status" value="1"/>
</dbReference>
<dbReference type="PROSITE" id="PS50043">
    <property type="entry name" value="HTH_LUXR_2"/>
    <property type="match status" value="1"/>
</dbReference>
<protein>
    <submittedName>
        <fullName evidence="8">DNA-binding NarL/FixJ family response regulator</fullName>
    </submittedName>
</protein>
<comment type="caution">
    <text evidence="8">The sequence shown here is derived from an EMBL/GenBank/DDBJ whole genome shotgun (WGS) entry which is preliminary data.</text>
</comment>
<keyword evidence="9" id="KW-1185">Reference proteome</keyword>
<dbReference type="SMART" id="SM00448">
    <property type="entry name" value="REC"/>
    <property type="match status" value="1"/>
</dbReference>
<dbReference type="PANTHER" id="PTHR43214">
    <property type="entry name" value="TWO-COMPONENT RESPONSE REGULATOR"/>
    <property type="match status" value="1"/>
</dbReference>
<evidence type="ECO:0000256" key="5">
    <source>
        <dbReference type="PROSITE-ProRule" id="PRU00169"/>
    </source>
</evidence>
<dbReference type="PROSITE" id="PS50110">
    <property type="entry name" value="RESPONSE_REGULATORY"/>
    <property type="match status" value="1"/>
</dbReference>
<dbReference type="InterPro" id="IPR000792">
    <property type="entry name" value="Tscrpt_reg_LuxR_C"/>
</dbReference>
<dbReference type="CDD" id="cd17535">
    <property type="entry name" value="REC_NarL-like"/>
    <property type="match status" value="1"/>
</dbReference>
<evidence type="ECO:0000313" key="9">
    <source>
        <dbReference type="Proteomes" id="UP000643525"/>
    </source>
</evidence>
<reference evidence="8 9" key="1">
    <citation type="submission" date="2020-10" db="EMBL/GenBank/DDBJ databases">
        <title>Sequencing the genomes of 1000 actinobacteria strains.</title>
        <authorList>
            <person name="Klenk H.-P."/>
        </authorList>
    </citation>
    <scope>NUCLEOTIDE SEQUENCE [LARGE SCALE GENOMIC DNA]</scope>
    <source>
        <strain evidence="8 9">DSM 15666</strain>
    </source>
</reference>
<gene>
    <name evidence="8" type="ORF">H4W27_001043</name>
</gene>
<keyword evidence="2" id="KW-0805">Transcription regulation</keyword>
<dbReference type="SUPFAM" id="SSF52172">
    <property type="entry name" value="CheY-like"/>
    <property type="match status" value="1"/>
</dbReference>
<evidence type="ECO:0000256" key="3">
    <source>
        <dbReference type="ARBA" id="ARBA00023125"/>
    </source>
</evidence>
<evidence type="ECO:0000313" key="8">
    <source>
        <dbReference type="EMBL" id="MBE1523925.1"/>
    </source>
</evidence>
<keyword evidence="3 8" id="KW-0238">DNA-binding</keyword>